<dbReference type="InterPro" id="IPR027373">
    <property type="entry name" value="RHH_dom"/>
</dbReference>
<evidence type="ECO:0000313" key="3">
    <source>
        <dbReference type="Proteomes" id="UP000216151"/>
    </source>
</evidence>
<proteinExistence type="predicted"/>
<evidence type="ECO:0000259" key="1">
    <source>
        <dbReference type="Pfam" id="PF13467"/>
    </source>
</evidence>
<organism evidence="2 3">
    <name type="scientific">Acetobacter fabarum</name>
    <dbReference type="NCBI Taxonomy" id="483199"/>
    <lineage>
        <taxon>Bacteria</taxon>
        <taxon>Pseudomonadati</taxon>
        <taxon>Pseudomonadota</taxon>
        <taxon>Alphaproteobacteria</taxon>
        <taxon>Acetobacterales</taxon>
        <taxon>Acetobacteraceae</taxon>
        <taxon>Acetobacter</taxon>
    </lineage>
</organism>
<dbReference type="InterPro" id="IPR038268">
    <property type="entry name" value="RHH_sf"/>
</dbReference>
<gene>
    <name evidence="2" type="ORF">B8X00_07065</name>
</gene>
<dbReference type="Pfam" id="PF13467">
    <property type="entry name" value="RHH_4"/>
    <property type="match status" value="1"/>
</dbReference>
<feature type="domain" description="Ribbon-helix-helix" evidence="1">
    <location>
        <begin position="6"/>
        <end position="69"/>
    </location>
</feature>
<name>A0A269XYJ3_9PROT</name>
<comment type="caution">
    <text evidence="2">The sequence shown here is derived from an EMBL/GenBank/DDBJ whole genome shotgun (WGS) entry which is preliminary data.</text>
</comment>
<dbReference type="Gene3D" id="1.10.3990.20">
    <property type="entry name" value="protein bp1543"/>
    <property type="match status" value="1"/>
</dbReference>
<sequence>MSRHLRKRSLILAGHDTSVALEPAFWAVLERMIAHQNVTLVQLVTQVDATRVPDQSLASALRVHAVEWLQQHIQSQSLKEPL</sequence>
<evidence type="ECO:0000313" key="2">
    <source>
        <dbReference type="EMBL" id="PAK78338.1"/>
    </source>
</evidence>
<protein>
    <recommendedName>
        <fullName evidence="1">Ribbon-helix-helix domain-containing protein</fullName>
    </recommendedName>
</protein>
<dbReference type="AlphaFoldDB" id="A0A269XYJ3"/>
<reference evidence="2 3" key="1">
    <citation type="submission" date="2017-04" db="EMBL/GenBank/DDBJ databases">
        <title>Kefir bacterial isolates.</title>
        <authorList>
            <person name="Kim Y."/>
            <person name="Blasche S."/>
            <person name="Patil K.R."/>
        </authorList>
    </citation>
    <scope>NUCLEOTIDE SEQUENCE [LARGE SCALE GENOMIC DNA]</scope>
    <source>
        <strain evidence="2 3">KR</strain>
    </source>
</reference>
<keyword evidence="3" id="KW-1185">Reference proteome</keyword>
<dbReference type="OrthoDB" id="7477016at2"/>
<accession>A0A269XYJ3</accession>
<dbReference type="Proteomes" id="UP000216151">
    <property type="component" value="Unassembled WGS sequence"/>
</dbReference>
<dbReference type="RefSeq" id="WP_086646363.1">
    <property type="nucleotide sequence ID" value="NZ_JAMYZV010000003.1"/>
</dbReference>
<dbReference type="EMBL" id="NCXK01000006">
    <property type="protein sequence ID" value="PAK78338.1"/>
    <property type="molecule type" value="Genomic_DNA"/>
</dbReference>